<feature type="compositionally biased region" description="Basic and acidic residues" evidence="2">
    <location>
        <begin position="219"/>
        <end position="228"/>
    </location>
</feature>
<gene>
    <name evidence="3" type="ORF">Lalb_Chr02g0153461</name>
</gene>
<evidence type="ECO:0000256" key="2">
    <source>
        <dbReference type="SAM" id="MobiDB-lite"/>
    </source>
</evidence>
<feature type="region of interest" description="Disordered" evidence="2">
    <location>
        <begin position="186"/>
        <end position="241"/>
    </location>
</feature>
<feature type="coiled-coil region" evidence="1">
    <location>
        <begin position="80"/>
        <end position="114"/>
    </location>
</feature>
<comment type="caution">
    <text evidence="3">The sequence shown here is derived from an EMBL/GenBank/DDBJ whole genome shotgun (WGS) entry which is preliminary data.</text>
</comment>
<sequence>MGTFCFQSAENKQMIASSTNEDHILSKKMEGDKGLNFNTVEWLRGRLLAERRASRVAKDEAESMGNKVILLIFLVLKKFLIELEKLLRVEIKLRDKAERRLKLLRKKLELLNTTSMSGQSDSTEKCENSSGSSSISSISKYQEAHEAKHHIKNVALPENAVHNHDVSEDCDSHITDSSSCNSYPGYSFPKIVRENPNQSSKELNNDESRHSSSTSKSSTTKDEEDHGKSMALVPVNVTITS</sequence>
<dbReference type="OrthoDB" id="1939750at2759"/>
<accession>A0A6A4R0B0</accession>
<evidence type="ECO:0000313" key="3">
    <source>
        <dbReference type="EMBL" id="KAE9619471.1"/>
    </source>
</evidence>
<feature type="region of interest" description="Disordered" evidence="2">
    <location>
        <begin position="115"/>
        <end position="142"/>
    </location>
</feature>
<proteinExistence type="predicted"/>
<keyword evidence="4" id="KW-1185">Reference proteome</keyword>
<feature type="compositionally biased region" description="Low complexity" evidence="2">
    <location>
        <begin position="129"/>
        <end position="139"/>
    </location>
</feature>
<evidence type="ECO:0000313" key="4">
    <source>
        <dbReference type="Proteomes" id="UP000447434"/>
    </source>
</evidence>
<dbReference type="PANTHER" id="PTHR33701:SF2">
    <property type="entry name" value="TRANSMEMBRANE PROTEIN"/>
    <property type="match status" value="1"/>
</dbReference>
<dbReference type="AlphaFoldDB" id="A0A6A4R0B0"/>
<dbReference type="PANTHER" id="PTHR33701">
    <property type="entry name" value="TRANSMEMBRANE PROTEIN"/>
    <property type="match status" value="1"/>
</dbReference>
<organism evidence="3 4">
    <name type="scientific">Lupinus albus</name>
    <name type="common">White lupine</name>
    <name type="synonym">Lupinus termis</name>
    <dbReference type="NCBI Taxonomy" id="3870"/>
    <lineage>
        <taxon>Eukaryota</taxon>
        <taxon>Viridiplantae</taxon>
        <taxon>Streptophyta</taxon>
        <taxon>Embryophyta</taxon>
        <taxon>Tracheophyta</taxon>
        <taxon>Spermatophyta</taxon>
        <taxon>Magnoliopsida</taxon>
        <taxon>eudicotyledons</taxon>
        <taxon>Gunneridae</taxon>
        <taxon>Pentapetalae</taxon>
        <taxon>rosids</taxon>
        <taxon>fabids</taxon>
        <taxon>Fabales</taxon>
        <taxon>Fabaceae</taxon>
        <taxon>Papilionoideae</taxon>
        <taxon>50 kb inversion clade</taxon>
        <taxon>genistoids sensu lato</taxon>
        <taxon>core genistoids</taxon>
        <taxon>Genisteae</taxon>
        <taxon>Lupinus</taxon>
    </lineage>
</organism>
<dbReference type="EMBL" id="WOCE01000002">
    <property type="protein sequence ID" value="KAE9619471.1"/>
    <property type="molecule type" value="Genomic_DNA"/>
</dbReference>
<dbReference type="Proteomes" id="UP000447434">
    <property type="component" value="Chromosome 2"/>
</dbReference>
<evidence type="ECO:0000256" key="1">
    <source>
        <dbReference type="SAM" id="Coils"/>
    </source>
</evidence>
<keyword evidence="1" id="KW-0175">Coiled coil</keyword>
<protein>
    <submittedName>
        <fullName evidence="3">Uncharacterized protein</fullName>
    </submittedName>
</protein>
<name>A0A6A4R0B0_LUPAL</name>
<reference evidence="4" key="1">
    <citation type="journal article" date="2020" name="Nat. Commun.">
        <title>Genome sequence of the cluster root forming white lupin.</title>
        <authorList>
            <person name="Hufnagel B."/>
            <person name="Marques A."/>
            <person name="Soriano A."/>
            <person name="Marques L."/>
            <person name="Divol F."/>
            <person name="Doumas P."/>
            <person name="Sallet E."/>
            <person name="Mancinotti D."/>
            <person name="Carrere S."/>
            <person name="Marande W."/>
            <person name="Arribat S."/>
            <person name="Keller J."/>
            <person name="Huneau C."/>
            <person name="Blein T."/>
            <person name="Aime D."/>
            <person name="Laguerre M."/>
            <person name="Taylor J."/>
            <person name="Schubert V."/>
            <person name="Nelson M."/>
            <person name="Geu-Flores F."/>
            <person name="Crespi M."/>
            <person name="Gallardo-Guerrero K."/>
            <person name="Delaux P.-M."/>
            <person name="Salse J."/>
            <person name="Berges H."/>
            <person name="Guyot R."/>
            <person name="Gouzy J."/>
            <person name="Peret B."/>
        </authorList>
    </citation>
    <scope>NUCLEOTIDE SEQUENCE [LARGE SCALE GENOMIC DNA]</scope>
    <source>
        <strain evidence="4">cv. Amiga</strain>
    </source>
</reference>